<dbReference type="AlphaFoldDB" id="A0NK80"/>
<evidence type="ECO:0000313" key="2">
    <source>
        <dbReference type="EMBL" id="EAV39084.1"/>
    </source>
</evidence>
<evidence type="ECO:0000313" key="3">
    <source>
        <dbReference type="Proteomes" id="UP000003346"/>
    </source>
</evidence>
<feature type="domain" description="SnoaL-like" evidence="1">
    <location>
        <begin position="15"/>
        <end position="144"/>
    </location>
</feature>
<evidence type="ECO:0000259" key="1">
    <source>
        <dbReference type="Pfam" id="PF13577"/>
    </source>
</evidence>
<dbReference type="HOGENOM" id="CLU_106738_3_1_9"/>
<dbReference type="EMBL" id="AAUV01000057">
    <property type="protein sequence ID" value="EAV39084.1"/>
    <property type="molecule type" value="Genomic_DNA"/>
</dbReference>
<dbReference type="Gene3D" id="3.10.450.50">
    <property type="match status" value="1"/>
</dbReference>
<gene>
    <name evidence="2" type="ORF">OENOO_62030</name>
</gene>
<dbReference type="SUPFAM" id="SSF54427">
    <property type="entry name" value="NTF2-like"/>
    <property type="match status" value="1"/>
</dbReference>
<proteinExistence type="predicted"/>
<dbReference type="InterPro" id="IPR037401">
    <property type="entry name" value="SnoaL-like"/>
</dbReference>
<name>A0NK80_OENOE</name>
<sequence>MMLLEIKISRGVLMNDIKKIEDLIDDYATFADTRQADSQLALFTDDAKTVIYYPENPNNPQIIEGSKALLNGFSGLNQYEKTFHFIGQKKVTIKNDNEANAYVYTIAHHVKNEGKGEKSLMVMYIRYEDTLIKRNNNWYFKERDLHIDFIENRTIE</sequence>
<dbReference type="InterPro" id="IPR032710">
    <property type="entry name" value="NTF2-like_dom_sf"/>
</dbReference>
<reference evidence="2 3" key="1">
    <citation type="submission" date="2006-11" db="EMBL/GenBank/DDBJ databases">
        <authorList>
            <consortium name="Laboratoire de Microbiologie (Universite Bourgogne)"/>
            <consortium name="GENOME Express"/>
            <consortium name="UMR Oenologie Ampelologie (Universite Bordeaux 2)"/>
            <person name="Guzzo J."/>
        </authorList>
    </citation>
    <scope>NUCLEOTIDE SEQUENCE [LARGE SCALE GENOMIC DNA]</scope>
    <source>
        <strain evidence="2 3">ATCC BAA-1163</strain>
    </source>
</reference>
<accession>A0NK80</accession>
<dbReference type="Pfam" id="PF13577">
    <property type="entry name" value="SnoaL_4"/>
    <property type="match status" value="1"/>
</dbReference>
<comment type="caution">
    <text evidence="2">The sequence shown here is derived from an EMBL/GenBank/DDBJ whole genome shotgun (WGS) entry which is preliminary data.</text>
</comment>
<protein>
    <recommendedName>
        <fullName evidence="1">SnoaL-like domain-containing protein</fullName>
    </recommendedName>
</protein>
<dbReference type="Proteomes" id="UP000003346">
    <property type="component" value="Unassembled WGS sequence"/>
</dbReference>
<organism evidence="2 3">
    <name type="scientific">Oenococcus oeni ATCC BAA-1163</name>
    <dbReference type="NCBI Taxonomy" id="379360"/>
    <lineage>
        <taxon>Bacteria</taxon>
        <taxon>Bacillati</taxon>
        <taxon>Bacillota</taxon>
        <taxon>Bacilli</taxon>
        <taxon>Lactobacillales</taxon>
        <taxon>Lactobacillaceae</taxon>
        <taxon>Oenococcus</taxon>
    </lineage>
</organism>